<dbReference type="EMBL" id="JANBUO010000039">
    <property type="protein sequence ID" value="KAJ2808562.1"/>
    <property type="molecule type" value="Genomic_DNA"/>
</dbReference>
<evidence type="ECO:0000313" key="2">
    <source>
        <dbReference type="Proteomes" id="UP001140094"/>
    </source>
</evidence>
<gene>
    <name evidence="1" type="ORF">H4R20_000811</name>
</gene>
<organism evidence="1 2">
    <name type="scientific">Coemansia guatemalensis</name>
    <dbReference type="NCBI Taxonomy" id="2761395"/>
    <lineage>
        <taxon>Eukaryota</taxon>
        <taxon>Fungi</taxon>
        <taxon>Fungi incertae sedis</taxon>
        <taxon>Zoopagomycota</taxon>
        <taxon>Kickxellomycotina</taxon>
        <taxon>Kickxellomycetes</taxon>
        <taxon>Kickxellales</taxon>
        <taxon>Kickxellaceae</taxon>
        <taxon>Coemansia</taxon>
    </lineage>
</organism>
<evidence type="ECO:0000313" key="1">
    <source>
        <dbReference type="EMBL" id="KAJ2808562.1"/>
    </source>
</evidence>
<proteinExistence type="predicted"/>
<comment type="caution">
    <text evidence="1">The sequence shown here is derived from an EMBL/GenBank/DDBJ whole genome shotgun (WGS) entry which is preliminary data.</text>
</comment>
<dbReference type="OrthoDB" id="5590456at2759"/>
<accession>A0A9W8HYH4</accession>
<dbReference type="AlphaFoldDB" id="A0A9W8HYH4"/>
<sequence length="178" mass="19545">MTEAAPSAISSYITMESTNSLAHVPPEQLCAFVQHANAVLGNSKETRTAESVVLSHTPSATDASSAADNCPKISCETFTAQVTKFSGKDLCMSMAKWVEVNKREFEAYLPGIQEQLWLNAAYPLLTGEAKPAVGQLLFNTLEELYQYLLDAFLQTDFEMKVLQAINSESCSKMHPRES</sequence>
<protein>
    <submittedName>
        <fullName evidence="1">Uncharacterized protein</fullName>
    </submittedName>
</protein>
<name>A0A9W8HYH4_9FUNG</name>
<keyword evidence="2" id="KW-1185">Reference proteome</keyword>
<reference evidence="1" key="1">
    <citation type="submission" date="2022-07" db="EMBL/GenBank/DDBJ databases">
        <title>Phylogenomic reconstructions and comparative analyses of Kickxellomycotina fungi.</title>
        <authorList>
            <person name="Reynolds N.K."/>
            <person name="Stajich J.E."/>
            <person name="Barry K."/>
            <person name="Grigoriev I.V."/>
            <person name="Crous P."/>
            <person name="Smith M.E."/>
        </authorList>
    </citation>
    <scope>NUCLEOTIDE SEQUENCE</scope>
    <source>
        <strain evidence="1">NRRL 1565</strain>
    </source>
</reference>
<dbReference type="Proteomes" id="UP001140094">
    <property type="component" value="Unassembled WGS sequence"/>
</dbReference>